<dbReference type="Proteomes" id="UP000597656">
    <property type="component" value="Unassembled WGS sequence"/>
</dbReference>
<gene>
    <name evidence="1" type="ORF">GCM10011609_76600</name>
</gene>
<sequence length="84" mass="9435">MCAAPEWRGLPVVDVYREIVELSHQLHGRTDVTGITAQLSLVTMLVRRDDKTCAIEPRKLLTMVDEIAATPDEAQRRPFSVEST</sequence>
<proteinExistence type="predicted"/>
<protein>
    <submittedName>
        <fullName evidence="1">Uncharacterized protein</fullName>
    </submittedName>
</protein>
<organism evidence="1 2">
    <name type="scientific">Lentzea pudingi</name>
    <dbReference type="NCBI Taxonomy" id="1789439"/>
    <lineage>
        <taxon>Bacteria</taxon>
        <taxon>Bacillati</taxon>
        <taxon>Actinomycetota</taxon>
        <taxon>Actinomycetes</taxon>
        <taxon>Pseudonocardiales</taxon>
        <taxon>Pseudonocardiaceae</taxon>
        <taxon>Lentzea</taxon>
    </lineage>
</organism>
<dbReference type="EMBL" id="BMNC01000019">
    <property type="protein sequence ID" value="GGN23666.1"/>
    <property type="molecule type" value="Genomic_DNA"/>
</dbReference>
<accession>A0ABQ2ISM5</accession>
<keyword evidence="2" id="KW-1185">Reference proteome</keyword>
<name>A0ABQ2ISM5_9PSEU</name>
<evidence type="ECO:0000313" key="2">
    <source>
        <dbReference type="Proteomes" id="UP000597656"/>
    </source>
</evidence>
<comment type="caution">
    <text evidence="1">The sequence shown here is derived from an EMBL/GenBank/DDBJ whole genome shotgun (WGS) entry which is preliminary data.</text>
</comment>
<reference evidence="2" key="1">
    <citation type="journal article" date="2019" name="Int. J. Syst. Evol. Microbiol.">
        <title>The Global Catalogue of Microorganisms (GCM) 10K type strain sequencing project: providing services to taxonomists for standard genome sequencing and annotation.</title>
        <authorList>
            <consortium name="The Broad Institute Genomics Platform"/>
            <consortium name="The Broad Institute Genome Sequencing Center for Infectious Disease"/>
            <person name="Wu L."/>
            <person name="Ma J."/>
        </authorList>
    </citation>
    <scope>NUCLEOTIDE SEQUENCE [LARGE SCALE GENOMIC DNA]</scope>
    <source>
        <strain evidence="2">CGMCC 4.7319</strain>
    </source>
</reference>
<evidence type="ECO:0000313" key="1">
    <source>
        <dbReference type="EMBL" id="GGN23666.1"/>
    </source>
</evidence>